<reference evidence="2 3" key="1">
    <citation type="submission" date="2019-03" db="EMBL/GenBank/DDBJ databases">
        <title>Genomic Encyclopedia of Type Strains, Phase IV (KMG-IV): sequencing the most valuable type-strain genomes for metagenomic binning, comparative biology and taxonomic classification.</title>
        <authorList>
            <person name="Goeker M."/>
        </authorList>
    </citation>
    <scope>NUCLEOTIDE SEQUENCE [LARGE SCALE GENOMIC DNA]</scope>
    <source>
        <strain evidence="2 3">DSM 28697</strain>
    </source>
</reference>
<evidence type="ECO:0000313" key="3">
    <source>
        <dbReference type="Proteomes" id="UP000295632"/>
    </source>
</evidence>
<dbReference type="AlphaFoldDB" id="A0A4R6U949"/>
<dbReference type="EMBL" id="SNYJ01000004">
    <property type="protein sequence ID" value="TDQ41195.1"/>
    <property type="molecule type" value="Genomic_DNA"/>
</dbReference>
<accession>A0A4R6U949</accession>
<name>A0A4R6U949_9BACI</name>
<evidence type="ECO:0000256" key="1">
    <source>
        <dbReference type="SAM" id="Phobius"/>
    </source>
</evidence>
<keyword evidence="1" id="KW-1133">Transmembrane helix</keyword>
<dbReference type="InterPro" id="IPR019635">
    <property type="entry name" value="DUF2500"/>
</dbReference>
<proteinExistence type="predicted"/>
<keyword evidence="1" id="KW-0472">Membrane</keyword>
<dbReference type="Proteomes" id="UP000295632">
    <property type="component" value="Unassembled WGS sequence"/>
</dbReference>
<keyword evidence="1" id="KW-0812">Transmembrane</keyword>
<feature type="transmembrane region" description="Helical" evidence="1">
    <location>
        <begin position="12"/>
        <end position="33"/>
    </location>
</feature>
<dbReference type="RefSeq" id="WP_133579792.1">
    <property type="nucleotide sequence ID" value="NZ_SNYJ01000004.1"/>
</dbReference>
<keyword evidence="3" id="KW-1185">Reference proteome</keyword>
<sequence>MNYFYSIAYGDVLVQLVALVFLIVLGAIIVIYLKRLSRWSKNSSHPKLDVAAEVVAKRSNVRGGRFSSTRNLYFVTFEVESGDRMELIVSGSEYGQLSEGDSGTLAFQGARYIGFDRKRESPIAT</sequence>
<evidence type="ECO:0000313" key="2">
    <source>
        <dbReference type="EMBL" id="TDQ41195.1"/>
    </source>
</evidence>
<organism evidence="2 3">
    <name type="scientific">Aureibacillus halotolerans</name>
    <dbReference type="NCBI Taxonomy" id="1508390"/>
    <lineage>
        <taxon>Bacteria</taxon>
        <taxon>Bacillati</taxon>
        <taxon>Bacillota</taxon>
        <taxon>Bacilli</taxon>
        <taxon>Bacillales</taxon>
        <taxon>Bacillaceae</taxon>
        <taxon>Aureibacillus</taxon>
    </lineage>
</organism>
<protein>
    <submittedName>
        <fullName evidence="2">Uncharacterized protein DUF2500</fullName>
    </submittedName>
</protein>
<gene>
    <name evidence="2" type="ORF">EV213_104193</name>
</gene>
<dbReference type="OrthoDB" id="282886at2"/>
<comment type="caution">
    <text evidence="2">The sequence shown here is derived from an EMBL/GenBank/DDBJ whole genome shotgun (WGS) entry which is preliminary data.</text>
</comment>
<dbReference type="Gene3D" id="2.40.50.660">
    <property type="match status" value="1"/>
</dbReference>
<dbReference type="Pfam" id="PF10694">
    <property type="entry name" value="DUF2500"/>
    <property type="match status" value="1"/>
</dbReference>